<keyword evidence="2" id="KW-1185">Reference proteome</keyword>
<organism evidence="1 2">
    <name type="scientific">Cyclobacterium amurskyense</name>
    <dbReference type="NCBI Taxonomy" id="320787"/>
    <lineage>
        <taxon>Bacteria</taxon>
        <taxon>Pseudomonadati</taxon>
        <taxon>Bacteroidota</taxon>
        <taxon>Cytophagia</taxon>
        <taxon>Cytophagales</taxon>
        <taxon>Cyclobacteriaceae</taxon>
        <taxon>Cyclobacterium</taxon>
    </lineage>
</organism>
<accession>A0A0H4PBF6</accession>
<dbReference type="InterPro" id="IPR003737">
    <property type="entry name" value="GlcNAc_PI_deacetylase-related"/>
</dbReference>
<dbReference type="Gene3D" id="3.40.50.10320">
    <property type="entry name" value="LmbE-like"/>
    <property type="match status" value="1"/>
</dbReference>
<dbReference type="KEGG" id="camu:CA2015_2370"/>
<proteinExistence type="predicted"/>
<dbReference type="PANTHER" id="PTHR12993:SF11">
    <property type="entry name" value="N-ACETYLGLUCOSAMINYL-PHOSPHATIDYLINOSITOL DE-N-ACETYLASE"/>
    <property type="match status" value="1"/>
</dbReference>
<dbReference type="InterPro" id="IPR024078">
    <property type="entry name" value="LmbE-like_dom_sf"/>
</dbReference>
<sequence>MPIFNLEFSTTEKLTMKSSFIAILFCFFAVSIVEAQERPLRIIMIGAHPDDCDIKSGGTASLFVEMGHKVKFVSVTNGDAGHMEEGGGMLAKRRIAETQEVARRLGVAYDVLDNHDGELLPTLEIRLQIIRKIREWDADVVIAPRPNDYHPDHRYTGVLVQDAAYMVGVPNVAPDTPPLSKNPVFLYFQDHFQKPNPFEPHVAIDITPVIDKKIHGLDAHVSQFYEWLPWIAGYADEVPEGKEERIAWLKEKRGGGINDEVRKSLEKWYGPAKAAKAQYAEAFEVCEYGSQPSDEELKRLFPMLGK</sequence>
<dbReference type="PANTHER" id="PTHR12993">
    <property type="entry name" value="N-ACETYLGLUCOSAMINYL-PHOSPHATIDYLINOSITOL DE-N-ACETYLASE-RELATED"/>
    <property type="match status" value="1"/>
</dbReference>
<dbReference type="PATRIC" id="fig|320787.5.peg.2596"/>
<dbReference type="Pfam" id="PF02585">
    <property type="entry name" value="PIG-L"/>
    <property type="match status" value="1"/>
</dbReference>
<dbReference type="SUPFAM" id="SSF102588">
    <property type="entry name" value="LmbE-like"/>
    <property type="match status" value="1"/>
</dbReference>
<dbReference type="EMBL" id="CP012040">
    <property type="protein sequence ID" value="AKP51786.1"/>
    <property type="molecule type" value="Genomic_DNA"/>
</dbReference>
<evidence type="ECO:0000313" key="1">
    <source>
        <dbReference type="EMBL" id="AKP51786.1"/>
    </source>
</evidence>
<reference evidence="1 2" key="1">
    <citation type="submission" date="2015-07" db="EMBL/GenBank/DDBJ databases">
        <authorList>
            <person name="Kim K.M."/>
        </authorList>
    </citation>
    <scope>NUCLEOTIDE SEQUENCE [LARGE SCALE GENOMIC DNA]</scope>
    <source>
        <strain evidence="1 2">KCTC 12363</strain>
    </source>
</reference>
<protein>
    <submittedName>
        <fullName evidence="1">LmbE family protein</fullName>
    </submittedName>
</protein>
<dbReference type="OrthoDB" id="9790023at2"/>
<dbReference type="STRING" id="320787.CA2015_2370"/>
<name>A0A0H4PBF6_9BACT</name>
<gene>
    <name evidence="1" type="ORF">CA2015_2370</name>
</gene>
<evidence type="ECO:0000313" key="2">
    <source>
        <dbReference type="Proteomes" id="UP000036520"/>
    </source>
</evidence>
<dbReference type="GO" id="GO:0016811">
    <property type="term" value="F:hydrolase activity, acting on carbon-nitrogen (but not peptide) bonds, in linear amides"/>
    <property type="evidence" value="ECO:0007669"/>
    <property type="project" value="TreeGrafter"/>
</dbReference>
<dbReference type="AlphaFoldDB" id="A0A0H4PBF6"/>
<dbReference type="Proteomes" id="UP000036520">
    <property type="component" value="Chromosome"/>
</dbReference>